<feature type="transmembrane region" description="Helical" evidence="1">
    <location>
        <begin position="58"/>
        <end position="79"/>
    </location>
</feature>
<dbReference type="OrthoDB" id="2942660at2"/>
<comment type="caution">
    <text evidence="2">The sequence shown here is derived from an EMBL/GenBank/DDBJ whole genome shotgun (WGS) entry which is preliminary data.</text>
</comment>
<proteinExistence type="predicted"/>
<keyword evidence="3" id="KW-1185">Reference proteome</keyword>
<keyword evidence="1" id="KW-0812">Transmembrane</keyword>
<sequence length="86" mass="10336">MKNYVAFLFQLMVWSGFTFAEWLSNRDHLVYKILMFLVFLYLAFLLTRMIVKSNRITIFITLLSLSAFFLLQFILHQMLPSRMAFL</sequence>
<dbReference type="AlphaFoldDB" id="A0A2N3LQQ7"/>
<reference evidence="2 3" key="1">
    <citation type="submission" date="2017-11" db="EMBL/GenBank/DDBJ databases">
        <title>Bacillus camelliae sp. nov., isolated from pu'er tea.</title>
        <authorList>
            <person name="Niu L."/>
        </authorList>
    </citation>
    <scope>NUCLEOTIDE SEQUENCE [LARGE SCALE GENOMIC DNA]</scope>
    <source>
        <strain evidence="2 3">7578-1</strain>
    </source>
</reference>
<dbReference type="Proteomes" id="UP000233440">
    <property type="component" value="Unassembled WGS sequence"/>
</dbReference>
<feature type="transmembrane region" description="Helical" evidence="1">
    <location>
        <begin position="30"/>
        <end position="51"/>
    </location>
</feature>
<evidence type="ECO:0000256" key="1">
    <source>
        <dbReference type="SAM" id="Phobius"/>
    </source>
</evidence>
<evidence type="ECO:0000313" key="3">
    <source>
        <dbReference type="Proteomes" id="UP000233440"/>
    </source>
</evidence>
<name>A0A2N3LQQ7_9BACI</name>
<gene>
    <name evidence="2" type="ORF">CWO92_02335</name>
</gene>
<keyword evidence="1" id="KW-0472">Membrane</keyword>
<organism evidence="2 3">
    <name type="scientific">Heyndrickxia camelliae</name>
    <dbReference type="NCBI Taxonomy" id="1707093"/>
    <lineage>
        <taxon>Bacteria</taxon>
        <taxon>Bacillati</taxon>
        <taxon>Bacillota</taxon>
        <taxon>Bacilli</taxon>
        <taxon>Bacillales</taxon>
        <taxon>Bacillaceae</taxon>
        <taxon>Heyndrickxia</taxon>
    </lineage>
</organism>
<keyword evidence="1" id="KW-1133">Transmembrane helix</keyword>
<evidence type="ECO:0000313" key="2">
    <source>
        <dbReference type="EMBL" id="PKR86909.1"/>
    </source>
</evidence>
<accession>A0A2N3LQQ7</accession>
<protein>
    <submittedName>
        <fullName evidence="2">Uncharacterized protein</fullName>
    </submittedName>
</protein>
<dbReference type="EMBL" id="PIQO01000001">
    <property type="protein sequence ID" value="PKR86909.1"/>
    <property type="molecule type" value="Genomic_DNA"/>
</dbReference>